<dbReference type="InParanoid" id="A0A1Z5J7W8"/>
<comment type="caution">
    <text evidence="4">The sequence shown here is derived from an EMBL/GenBank/DDBJ whole genome shotgun (WGS) entry which is preliminary data.</text>
</comment>
<dbReference type="EMBL" id="BDSP01000015">
    <property type="protein sequence ID" value="GAX10087.1"/>
    <property type="molecule type" value="Genomic_DNA"/>
</dbReference>
<dbReference type="Gene3D" id="3.40.50.1820">
    <property type="entry name" value="alpha/beta hydrolase"/>
    <property type="match status" value="1"/>
</dbReference>
<dbReference type="PANTHER" id="PTHR16138">
    <property type="entry name" value="MYCOPHENOLIC ACID ACYL-GLUCURONIDE ESTERASE, MITOCHONDRIAL"/>
    <property type="match status" value="1"/>
</dbReference>
<evidence type="ECO:0000256" key="1">
    <source>
        <dbReference type="ARBA" id="ARBA00022801"/>
    </source>
</evidence>
<evidence type="ECO:0000313" key="4">
    <source>
        <dbReference type="EMBL" id="GAX10087.1"/>
    </source>
</evidence>
<evidence type="ECO:0000313" key="5">
    <source>
        <dbReference type="Proteomes" id="UP000198406"/>
    </source>
</evidence>
<keyword evidence="2" id="KW-0732">Signal</keyword>
<dbReference type="SUPFAM" id="SSF53474">
    <property type="entry name" value="alpha/beta-Hydrolases"/>
    <property type="match status" value="1"/>
</dbReference>
<organism evidence="4 5">
    <name type="scientific">Fistulifera solaris</name>
    <name type="common">Oleaginous diatom</name>
    <dbReference type="NCBI Taxonomy" id="1519565"/>
    <lineage>
        <taxon>Eukaryota</taxon>
        <taxon>Sar</taxon>
        <taxon>Stramenopiles</taxon>
        <taxon>Ochrophyta</taxon>
        <taxon>Bacillariophyta</taxon>
        <taxon>Bacillariophyceae</taxon>
        <taxon>Bacillariophycidae</taxon>
        <taxon>Naviculales</taxon>
        <taxon>Naviculaceae</taxon>
        <taxon>Fistulifera</taxon>
    </lineage>
</organism>
<keyword evidence="1" id="KW-0378">Hydrolase</keyword>
<protein>
    <recommendedName>
        <fullName evidence="3">Serine aminopeptidase S33 domain-containing protein</fullName>
    </recommendedName>
</protein>
<dbReference type="InterPro" id="IPR052382">
    <property type="entry name" value="ABHD10_acyl-thioesterase"/>
</dbReference>
<dbReference type="OrthoDB" id="408373at2759"/>
<dbReference type="InterPro" id="IPR029058">
    <property type="entry name" value="AB_hydrolase_fold"/>
</dbReference>
<reference evidence="4 5" key="1">
    <citation type="journal article" date="2015" name="Plant Cell">
        <title>Oil accumulation by the oleaginous diatom Fistulifera solaris as revealed by the genome and transcriptome.</title>
        <authorList>
            <person name="Tanaka T."/>
            <person name="Maeda Y."/>
            <person name="Veluchamy A."/>
            <person name="Tanaka M."/>
            <person name="Abida H."/>
            <person name="Marechal E."/>
            <person name="Bowler C."/>
            <person name="Muto M."/>
            <person name="Sunaga Y."/>
            <person name="Tanaka M."/>
            <person name="Yoshino T."/>
            <person name="Taniguchi T."/>
            <person name="Fukuda Y."/>
            <person name="Nemoto M."/>
            <person name="Matsumoto M."/>
            <person name="Wong P.S."/>
            <person name="Aburatani S."/>
            <person name="Fujibuchi W."/>
        </authorList>
    </citation>
    <scope>NUCLEOTIDE SEQUENCE [LARGE SCALE GENOMIC DNA]</scope>
    <source>
        <strain evidence="4 5">JPCC DA0580</strain>
    </source>
</reference>
<dbReference type="Pfam" id="PF12146">
    <property type="entry name" value="Hydrolase_4"/>
    <property type="match status" value="1"/>
</dbReference>
<dbReference type="GO" id="GO:0016787">
    <property type="term" value="F:hydrolase activity"/>
    <property type="evidence" value="ECO:0007669"/>
    <property type="project" value="UniProtKB-KW"/>
</dbReference>
<gene>
    <name evidence="4" type="ORF">FisN_2Lh357</name>
</gene>
<evidence type="ECO:0000259" key="3">
    <source>
        <dbReference type="Pfam" id="PF12146"/>
    </source>
</evidence>
<feature type="signal peptide" evidence="2">
    <location>
        <begin position="1"/>
        <end position="17"/>
    </location>
</feature>
<sequence length="298" mass="33473">MITVLPLSLLSVWLTNSLNDCAATMPIHYMTVGDPSRRIAVAREDRSSEVGVLFLPGFHSKMASNKGNAIANWARTRNCSCTLFDYSGSGASGGDIQEGTISRWLEESMCVFSEQTQERQILVGSSMGGYLALLLWKQVLKEYPQEATRIHALILIAPAWDMTEKLLWNRFSQGIQNQIWSSGVYNRPSAYGDGPYPITRQLIENGRKHLLFADGWQFPEQRPPIFILHGIRDEDVPHTHSIQLTELLHDGNTRLQLVEDGDHRLSRPEDLELLCAILDAALSSDHVDTRTNDDKNTI</sequence>
<feature type="domain" description="Serine aminopeptidase S33" evidence="3">
    <location>
        <begin position="52"/>
        <end position="180"/>
    </location>
</feature>
<dbReference type="AlphaFoldDB" id="A0A1Z5J7W8"/>
<proteinExistence type="predicted"/>
<dbReference type="PANTHER" id="PTHR16138:SF7">
    <property type="entry name" value="PALMITOYL-PROTEIN THIOESTERASE ABHD10, MITOCHONDRIAL"/>
    <property type="match status" value="1"/>
</dbReference>
<dbReference type="Proteomes" id="UP000198406">
    <property type="component" value="Unassembled WGS sequence"/>
</dbReference>
<dbReference type="InterPro" id="IPR022742">
    <property type="entry name" value="Hydrolase_4"/>
</dbReference>
<feature type="chain" id="PRO_5012238715" description="Serine aminopeptidase S33 domain-containing protein" evidence="2">
    <location>
        <begin position="18"/>
        <end position="298"/>
    </location>
</feature>
<keyword evidence="5" id="KW-1185">Reference proteome</keyword>
<name>A0A1Z5J7W8_FISSO</name>
<accession>A0A1Z5J7W8</accession>
<evidence type="ECO:0000256" key="2">
    <source>
        <dbReference type="SAM" id="SignalP"/>
    </source>
</evidence>